<reference evidence="2" key="1">
    <citation type="submission" date="2025-08" db="UniProtKB">
        <authorList>
            <consortium name="Ensembl"/>
        </authorList>
    </citation>
    <scope>IDENTIFICATION</scope>
</reference>
<dbReference type="FunFam" id="3.40.50.410:FF:000022">
    <property type="entry name" value="Collagen type VI alpha 3 chain"/>
    <property type="match status" value="1"/>
</dbReference>
<dbReference type="SUPFAM" id="SSF53300">
    <property type="entry name" value="vWA-like"/>
    <property type="match status" value="2"/>
</dbReference>
<dbReference type="InterPro" id="IPR050525">
    <property type="entry name" value="ECM_Assembly_Org"/>
</dbReference>
<evidence type="ECO:0000259" key="1">
    <source>
        <dbReference type="PROSITE" id="PS50234"/>
    </source>
</evidence>
<proteinExistence type="predicted"/>
<dbReference type="PROSITE" id="PS50234">
    <property type="entry name" value="VWFA"/>
    <property type="match status" value="2"/>
</dbReference>
<dbReference type="AlphaFoldDB" id="A0A8C5RCC0"/>
<feature type="domain" description="VWFA" evidence="1">
    <location>
        <begin position="10"/>
        <end position="189"/>
    </location>
</feature>
<dbReference type="GeneTree" id="ENSGT00940000156462"/>
<name>A0A8C5RCC0_LATLA</name>
<dbReference type="FunFam" id="3.40.50.410:FF:000035">
    <property type="entry name" value="collagen alpha-3(VI) chain isoform X3"/>
    <property type="match status" value="1"/>
</dbReference>
<keyword evidence="3" id="KW-1185">Reference proteome</keyword>
<evidence type="ECO:0000313" key="3">
    <source>
        <dbReference type="Proteomes" id="UP000694406"/>
    </source>
</evidence>
<dbReference type="InterPro" id="IPR002035">
    <property type="entry name" value="VWF_A"/>
</dbReference>
<protein>
    <submittedName>
        <fullName evidence="2">Collagen type VI alpha 3 chain</fullName>
    </submittedName>
</protein>
<dbReference type="InterPro" id="IPR036465">
    <property type="entry name" value="vWFA_dom_sf"/>
</dbReference>
<dbReference type="SMART" id="SM00327">
    <property type="entry name" value="VWA"/>
    <property type="match status" value="2"/>
</dbReference>
<feature type="domain" description="VWFA" evidence="1">
    <location>
        <begin position="262"/>
        <end position="439"/>
    </location>
</feature>
<sequence>RQNLIGFDRDIVFLIDGSTALGPAPFNAIRDFVAKIINRMEIGPDLTQVAVAQYADTVRPEFYFNSFQARKDITTTVRKIKPMGGATLNTGSALQFVKNNFFTSAVGARIDEGVLPMLILITGGVSRDDVLQPTQEIKRNGIVVLAVGARNADRTELEQIAYEPSIVFTPSEFRSLALTTIIPDVLSSIKSPPIKILEIPSPEGNFSLDQNCKENIYLWEAGRECIHVCTAVANAHMTNTGVFFYEVSCYFLCSTAVVTKRDIVFLLDGSANVGNTNFPYVRDFLVNLVNSLVVGIDDVRIGVVQFSENPKTEFFLNSFLTKADVLSRLRQLRLQGGSILNSGAALDFVRSNHFIEAGGSRKDENVPQVLVFLAAGPSADAFQDAANALARARVLTFCVGVRNAKLAELQQIAFNPQIVYFKDEFSSLPALSQEMISPLTTYVSGDVEEWDSQWMTLGQSLTLNCGPGN</sequence>
<dbReference type="Pfam" id="PF00092">
    <property type="entry name" value="VWA"/>
    <property type="match status" value="2"/>
</dbReference>
<dbReference type="Gene3D" id="3.40.50.410">
    <property type="entry name" value="von Willebrand factor, type A domain"/>
    <property type="match status" value="2"/>
</dbReference>
<dbReference type="PRINTS" id="PR00453">
    <property type="entry name" value="VWFADOMAIN"/>
</dbReference>
<reference evidence="2" key="2">
    <citation type="submission" date="2025-09" db="UniProtKB">
        <authorList>
            <consortium name="Ensembl"/>
        </authorList>
    </citation>
    <scope>IDENTIFICATION</scope>
</reference>
<dbReference type="Ensembl" id="ENSLLTT00000001330.1">
    <property type="protein sequence ID" value="ENSLLTP00000001284.1"/>
    <property type="gene ID" value="ENSLLTG00000000925.1"/>
</dbReference>
<organism evidence="2 3">
    <name type="scientific">Laticauda laticaudata</name>
    <name type="common">Blue-ringed sea krait</name>
    <name type="synonym">Blue-lipped sea krait</name>
    <dbReference type="NCBI Taxonomy" id="8630"/>
    <lineage>
        <taxon>Eukaryota</taxon>
        <taxon>Metazoa</taxon>
        <taxon>Chordata</taxon>
        <taxon>Craniata</taxon>
        <taxon>Vertebrata</taxon>
        <taxon>Euteleostomi</taxon>
        <taxon>Lepidosauria</taxon>
        <taxon>Squamata</taxon>
        <taxon>Bifurcata</taxon>
        <taxon>Unidentata</taxon>
        <taxon>Episquamata</taxon>
        <taxon>Toxicofera</taxon>
        <taxon>Serpentes</taxon>
        <taxon>Colubroidea</taxon>
        <taxon>Elapidae</taxon>
        <taxon>Laticaudinae</taxon>
        <taxon>Laticauda</taxon>
    </lineage>
</organism>
<evidence type="ECO:0000313" key="2">
    <source>
        <dbReference type="Ensembl" id="ENSLLTP00000001284.1"/>
    </source>
</evidence>
<dbReference type="PANTHER" id="PTHR24020">
    <property type="entry name" value="COLLAGEN ALPHA"/>
    <property type="match status" value="1"/>
</dbReference>
<dbReference type="PANTHER" id="PTHR24020:SF13">
    <property type="entry name" value="COLLAGEN ALPHA-3(VI) CHAIN"/>
    <property type="match status" value="1"/>
</dbReference>
<dbReference type="Proteomes" id="UP000694406">
    <property type="component" value="Unplaced"/>
</dbReference>
<gene>
    <name evidence="2" type="primary">COL6A3</name>
</gene>
<dbReference type="GO" id="GO:0005615">
    <property type="term" value="C:extracellular space"/>
    <property type="evidence" value="ECO:0007669"/>
    <property type="project" value="TreeGrafter"/>
</dbReference>
<accession>A0A8C5RCC0</accession>